<proteinExistence type="predicted"/>
<organism evidence="3 4">
    <name type="scientific">Actinomadura rugatobispora</name>
    <dbReference type="NCBI Taxonomy" id="1994"/>
    <lineage>
        <taxon>Bacteria</taxon>
        <taxon>Bacillati</taxon>
        <taxon>Actinomycetota</taxon>
        <taxon>Actinomycetes</taxon>
        <taxon>Streptosporangiales</taxon>
        <taxon>Thermomonosporaceae</taxon>
        <taxon>Actinomadura</taxon>
    </lineage>
</organism>
<dbReference type="Pfam" id="PF13622">
    <property type="entry name" value="4HBT_3"/>
    <property type="match status" value="1"/>
</dbReference>
<accession>A0ABW0ZV24</accession>
<dbReference type="InterPro" id="IPR042171">
    <property type="entry name" value="Acyl-CoA_hotdog"/>
</dbReference>
<feature type="domain" description="Acyl-CoA thioesterase-like N-terminal HotDog" evidence="1">
    <location>
        <begin position="40"/>
        <end position="116"/>
    </location>
</feature>
<evidence type="ECO:0000259" key="2">
    <source>
        <dbReference type="Pfam" id="PF20789"/>
    </source>
</evidence>
<dbReference type="RefSeq" id="WP_378281980.1">
    <property type="nucleotide sequence ID" value="NZ_JBHSON010000013.1"/>
</dbReference>
<feature type="domain" description="Acyl-CoA thioesterase-like C-terminal" evidence="2">
    <location>
        <begin position="172"/>
        <end position="279"/>
    </location>
</feature>
<dbReference type="EMBL" id="JBHSON010000013">
    <property type="protein sequence ID" value="MFC5746357.1"/>
    <property type="molecule type" value="Genomic_DNA"/>
</dbReference>
<evidence type="ECO:0000259" key="1">
    <source>
        <dbReference type="Pfam" id="PF13622"/>
    </source>
</evidence>
<reference evidence="4" key="1">
    <citation type="journal article" date="2019" name="Int. J. Syst. Evol. Microbiol.">
        <title>The Global Catalogue of Microorganisms (GCM) 10K type strain sequencing project: providing services to taxonomists for standard genome sequencing and annotation.</title>
        <authorList>
            <consortium name="The Broad Institute Genomics Platform"/>
            <consortium name="The Broad Institute Genome Sequencing Center for Infectious Disease"/>
            <person name="Wu L."/>
            <person name="Ma J."/>
        </authorList>
    </citation>
    <scope>NUCLEOTIDE SEQUENCE [LARGE SCALE GENOMIC DNA]</scope>
    <source>
        <strain evidence="4">KCTC 42087</strain>
    </source>
</reference>
<sequence>MTVGSGPAPAPEAVTEPAVPGGAALYERDGALVVPTDRARGPWRRDALHGAAVAALLAAAVDVPGWTPARITFDLLGPVRAVPMTLSVTPPEGGRRVVRQDVTLLEGDEPVARARCLAVRRADLDLPEGATDHPDPFAGAAVPDLTTPKTGVSEYVGWECFDSSAVSVRSLRSPDLGPDSVGLWINLLVPVIAGEPTPAIARAAAAADYASTATHMRLPFDRWSFMNAELSLHVSREPTGPWVGLVCAGVVQPVGCGFSAATLYDSAGRLGQSAQALVVEAREQAARSR</sequence>
<protein>
    <submittedName>
        <fullName evidence="3">Acyl-CoA thioesterase domain-containing protein</fullName>
    </submittedName>
</protein>
<comment type="caution">
    <text evidence="3">The sequence shown here is derived from an EMBL/GenBank/DDBJ whole genome shotgun (WGS) entry which is preliminary data.</text>
</comment>
<dbReference type="Gene3D" id="2.40.160.210">
    <property type="entry name" value="Acyl-CoA thioesterase, double hotdog domain"/>
    <property type="match status" value="1"/>
</dbReference>
<evidence type="ECO:0000313" key="4">
    <source>
        <dbReference type="Proteomes" id="UP001596074"/>
    </source>
</evidence>
<keyword evidence="4" id="KW-1185">Reference proteome</keyword>
<name>A0ABW0ZV24_9ACTN</name>
<gene>
    <name evidence="3" type="ORF">ACFPZN_12110</name>
</gene>
<dbReference type="Pfam" id="PF20789">
    <property type="entry name" value="4HBT_3C"/>
    <property type="match status" value="1"/>
</dbReference>
<evidence type="ECO:0000313" key="3">
    <source>
        <dbReference type="EMBL" id="MFC5746357.1"/>
    </source>
</evidence>
<dbReference type="Proteomes" id="UP001596074">
    <property type="component" value="Unassembled WGS sequence"/>
</dbReference>
<dbReference type="InterPro" id="IPR049450">
    <property type="entry name" value="ACOT8-like_C"/>
</dbReference>
<dbReference type="InterPro" id="IPR049449">
    <property type="entry name" value="TesB_ACOT8-like_N"/>
</dbReference>